<proteinExistence type="predicted"/>
<name>A0A544SFQ6_9BACI</name>
<dbReference type="SUPFAM" id="SSF55874">
    <property type="entry name" value="ATPase domain of HSP90 chaperone/DNA topoisomerase II/histidine kinase"/>
    <property type="match status" value="1"/>
</dbReference>
<dbReference type="Pfam" id="PF02518">
    <property type="entry name" value="HATPase_c"/>
    <property type="match status" value="1"/>
</dbReference>
<dbReference type="PANTHER" id="PTHR45866">
    <property type="entry name" value="DNA GYRASE/TOPOISOMERASE SUBUNIT B"/>
    <property type="match status" value="1"/>
</dbReference>
<dbReference type="Proteomes" id="UP000318937">
    <property type="component" value="Unassembled WGS sequence"/>
</dbReference>
<dbReference type="Gene3D" id="3.30.565.10">
    <property type="entry name" value="Histidine kinase-like ATPase, C-terminal domain"/>
    <property type="match status" value="1"/>
</dbReference>
<dbReference type="RefSeq" id="WP_425467674.1">
    <property type="nucleotide sequence ID" value="NZ_VDGG01000089.1"/>
</dbReference>
<evidence type="ECO:0000256" key="1">
    <source>
        <dbReference type="ARBA" id="ARBA00000185"/>
    </source>
</evidence>
<protein>
    <recommendedName>
        <fullName evidence="2">DNA topoisomerase (ATP-hydrolyzing)</fullName>
        <ecNumber evidence="2">5.6.2.2</ecNumber>
    </recommendedName>
</protein>
<dbReference type="AlphaFoldDB" id="A0A544SFQ6"/>
<dbReference type="InterPro" id="IPR036890">
    <property type="entry name" value="HATPase_C_sf"/>
</dbReference>
<evidence type="ECO:0000313" key="5">
    <source>
        <dbReference type="EMBL" id="TQR04045.1"/>
    </source>
</evidence>
<evidence type="ECO:0000313" key="6">
    <source>
        <dbReference type="Proteomes" id="UP000318937"/>
    </source>
</evidence>
<accession>A0A544SFQ6</accession>
<dbReference type="PANTHER" id="PTHR45866:SF12">
    <property type="entry name" value="DNA TOPOISOMERASE 4 SUBUNIT B"/>
    <property type="match status" value="1"/>
</dbReference>
<evidence type="ECO:0000256" key="3">
    <source>
        <dbReference type="ARBA" id="ARBA00023235"/>
    </source>
</evidence>
<evidence type="ECO:0000259" key="4">
    <source>
        <dbReference type="Pfam" id="PF02518"/>
    </source>
</evidence>
<dbReference type="PRINTS" id="PR00418">
    <property type="entry name" value="TPI2FAMILY"/>
</dbReference>
<keyword evidence="3 5" id="KW-0413">Isomerase</keyword>
<feature type="non-terminal residue" evidence="5">
    <location>
        <position position="117"/>
    </location>
</feature>
<evidence type="ECO:0000256" key="2">
    <source>
        <dbReference type="ARBA" id="ARBA00012895"/>
    </source>
</evidence>
<dbReference type="InterPro" id="IPR003594">
    <property type="entry name" value="HATPase_dom"/>
</dbReference>
<dbReference type="EC" id="5.6.2.2" evidence="2"/>
<comment type="caution">
    <text evidence="5">The sequence shown here is derived from an EMBL/GenBank/DDBJ whole genome shotgun (WGS) entry which is preliminary data.</text>
</comment>
<reference evidence="5 6" key="1">
    <citation type="submission" date="2019-05" db="EMBL/GenBank/DDBJ databases">
        <title>Psychrobacillus vulpis sp. nov., a new species isolated from feces of a red fox that inhabits in The Tablas de Daimiel Natural Park, Albacete, Spain.</title>
        <authorList>
            <person name="Rodriguez M."/>
            <person name="Reina J.C."/>
            <person name="Bejar V."/>
            <person name="Llamas I."/>
        </authorList>
    </citation>
    <scope>NUCLEOTIDE SEQUENCE [LARGE SCALE GENOMIC DNA]</scope>
    <source>
        <strain evidence="5 6">NHI-2</strain>
    </source>
</reference>
<gene>
    <name evidence="5" type="ORF">FG383_20655</name>
</gene>
<organism evidence="5 6">
    <name type="scientific">Psychrobacillus soli</name>
    <dbReference type="NCBI Taxonomy" id="1543965"/>
    <lineage>
        <taxon>Bacteria</taxon>
        <taxon>Bacillati</taxon>
        <taxon>Bacillota</taxon>
        <taxon>Bacilli</taxon>
        <taxon>Bacillales</taxon>
        <taxon>Bacillaceae</taxon>
        <taxon>Psychrobacillus</taxon>
    </lineage>
</organism>
<comment type="catalytic activity">
    <reaction evidence="1">
        <text>ATP-dependent breakage, passage and rejoining of double-stranded DNA.</text>
        <dbReference type="EC" id="5.6.2.2"/>
    </reaction>
</comment>
<feature type="domain" description="Histidine kinase/HSP90-like ATPase" evidence="4">
    <location>
        <begin position="36"/>
        <end position="116"/>
    </location>
</feature>
<keyword evidence="6" id="KW-1185">Reference proteome</keyword>
<dbReference type="EMBL" id="VDGG01000089">
    <property type="protein sequence ID" value="TQR04045.1"/>
    <property type="molecule type" value="Genomic_DNA"/>
</dbReference>
<dbReference type="GO" id="GO:0003918">
    <property type="term" value="F:DNA topoisomerase type II (double strand cut, ATP-hydrolyzing) activity"/>
    <property type="evidence" value="ECO:0007669"/>
    <property type="project" value="UniProtKB-EC"/>
</dbReference>
<sequence>MSKDEILTSYSDDDIQVLEGLEAVRKRPGMYIGSTDARGLHHLVYEIVDNSVDESLAGFGNHIKVTIHADQSITVRDYGRGMPTGMHKTGIPTAEVIFTVLHAGGKFGQGGYKTSGG</sequence>